<gene>
    <name evidence="1" type="ORF">LCGC14_0593470</name>
</gene>
<dbReference type="EMBL" id="LAZR01000932">
    <property type="protein sequence ID" value="KKN54369.1"/>
    <property type="molecule type" value="Genomic_DNA"/>
</dbReference>
<protein>
    <submittedName>
        <fullName evidence="1">Uncharacterized protein</fullName>
    </submittedName>
</protein>
<sequence>MIHLCQAEIEMLVLAINVLNDNMANRKLLLDRPPFSTKARHAIRGYMFQLIKEIKNVRGQTKVTEVNYAPSLQG</sequence>
<reference evidence="1" key="1">
    <citation type="journal article" date="2015" name="Nature">
        <title>Complex archaea that bridge the gap between prokaryotes and eukaryotes.</title>
        <authorList>
            <person name="Spang A."/>
            <person name="Saw J.H."/>
            <person name="Jorgensen S.L."/>
            <person name="Zaremba-Niedzwiedzka K."/>
            <person name="Martijn J."/>
            <person name="Lind A.E."/>
            <person name="van Eijk R."/>
            <person name="Schleper C."/>
            <person name="Guy L."/>
            <person name="Ettema T.J."/>
        </authorList>
    </citation>
    <scope>NUCLEOTIDE SEQUENCE</scope>
</reference>
<accession>A0A0F9RHW4</accession>
<organism evidence="1">
    <name type="scientific">marine sediment metagenome</name>
    <dbReference type="NCBI Taxonomy" id="412755"/>
    <lineage>
        <taxon>unclassified sequences</taxon>
        <taxon>metagenomes</taxon>
        <taxon>ecological metagenomes</taxon>
    </lineage>
</organism>
<proteinExistence type="predicted"/>
<comment type="caution">
    <text evidence="1">The sequence shown here is derived from an EMBL/GenBank/DDBJ whole genome shotgun (WGS) entry which is preliminary data.</text>
</comment>
<evidence type="ECO:0000313" key="1">
    <source>
        <dbReference type="EMBL" id="KKN54369.1"/>
    </source>
</evidence>
<dbReference type="AlphaFoldDB" id="A0A0F9RHW4"/>
<name>A0A0F9RHW4_9ZZZZ</name>